<dbReference type="InterPro" id="IPR000357">
    <property type="entry name" value="HEAT"/>
</dbReference>
<evidence type="ECO:0000256" key="7">
    <source>
        <dbReference type="ARBA" id="ARBA00022990"/>
    </source>
</evidence>
<evidence type="ECO:0000256" key="3">
    <source>
        <dbReference type="ARBA" id="ARBA00022448"/>
    </source>
</evidence>
<evidence type="ECO:0000256" key="6">
    <source>
        <dbReference type="ARBA" id="ARBA00022927"/>
    </source>
</evidence>
<keyword evidence="5" id="KW-0677">Repeat</keyword>
<evidence type="ECO:0000256" key="2">
    <source>
        <dbReference type="ARBA" id="ARBA00004496"/>
    </source>
</evidence>
<comment type="subcellular location">
    <subcellularLocation>
        <location evidence="2">Cytoplasm</location>
    </subcellularLocation>
    <subcellularLocation>
        <location evidence="1">Nucleus</location>
    </subcellularLocation>
</comment>
<dbReference type="RefSeq" id="XP_016498279.2">
    <property type="nucleotide sequence ID" value="XM_016642793.2"/>
</dbReference>
<reference evidence="10" key="2">
    <citation type="submission" date="2025-08" db="UniProtKB">
        <authorList>
            <consortium name="RefSeq"/>
        </authorList>
    </citation>
    <scope>IDENTIFICATION</scope>
    <source>
        <tissue evidence="10">Leaf</tissue>
    </source>
</reference>
<proteinExistence type="predicted"/>
<dbReference type="AlphaFoldDB" id="A0A1S4CBE1"/>
<dbReference type="InterPro" id="IPR041653">
    <property type="entry name" value="Importin_rep_4"/>
</dbReference>
<keyword evidence="6" id="KW-0653">Protein transport</keyword>
<dbReference type="InterPro" id="IPR041389">
    <property type="entry name" value="Importin_rep_6"/>
</dbReference>
<dbReference type="RefSeq" id="XP_016498279.1">
    <property type="nucleotide sequence ID" value="XM_016642793.1"/>
</dbReference>
<dbReference type="GeneID" id="107817027"/>
<dbReference type="STRING" id="4097.A0A1S4CBE1"/>
<dbReference type="InterPro" id="IPR016024">
    <property type="entry name" value="ARM-type_fold"/>
</dbReference>
<dbReference type="Gene3D" id="1.25.10.10">
    <property type="entry name" value="Leucine-rich Repeat Variant"/>
    <property type="match status" value="1"/>
</dbReference>
<dbReference type="OMA" id="SILMIMK"/>
<sequence>MSDTPHSNQLQPPPLSQNTVMDVPFETFISEYIRSTKDPDSLAIKLSIFIYSSDIDSREKCVVFLRKLLTDDNDLSTWWNLSESTQSTIKAILLERISIEESESILKHLGDTVSDLAASLLPRNNWPELLPFLYQCLVSSSYKLIESASSIFGQLAHDLGDTVVPWVKHVHLRLLNTLNDDTLDLDYRIAGMTAAITFIQFQCVSNSNQKERFQELLPALLRRLTDTLSNSDEEVAAHDVLILFMDFAKDEPRFLRRQLMDVVSTMFEIAEDESLKEVTRHLATELLLTMVETRKRAPGMMKRLPLFISRCFALLLKLLLDVKDDPAWHSVEIMKDDTGETSNFSFGKECLDRFSRALGGKSIAHIAIEQLCTYLDAPEWEKRHAAIFALDFIAKGCSKVMIKNLEQVVDMVLNCFEDPHPRVRWAACRAISSLLIDFRPVMQERYHNKIIPALTAAMDDVHPQVQASSTRALCLFCVFGKPEITSISYLDGIVSKLLVILQNDKPIVQQQALTALASVSRSVKEHFRTYYDTVMSHLKTVLRNTDLKSNLILQPAIECISSVAMAVGKEKFRGDEKQVMEVLMSLQGLQAKGDGPLIIGLLTAYTGICHCLGQDFLPYMSAVMPFFIQCAQLEPAVTISTQLDYGTNELDDNSIEKVLRVKAKSCAMLCFCAGILKEDFYPWTPQAVSIFVPLLKFYTRNGVRIYAVSAMSLLLSSAKLAVEKGIAQGGSESYFTKLSDYIVLALVEALHKEPMTEICGLMLYELNNCLQICGPLLTESQVRSIVNEIKHVITESSSRKNELREREKTEDYDAEEAELLSAERKQEERVLRYVGKILRTLIKAFKASFLPFLDELSPYLLPMWAKENTTNERCISILIFDSLVEECPEAALKYYDVCLPLVLEASNDEDPNVRQNALYGLGLWAEYGPSFFKPFVGEALSRIYVVLTHLKARELENESAYDNAVSALSKIYQFHGESIDSAQVIPSWLNCLPIKADLVEAKLVHEQLCSMVERSDKELLGPNYQYLPKVVSVFAEVVCSEKHLATKETANRMINVLRHLQQTLPPATMESTWSYLLPQHEIELKSILSAEESVLKTIVNGYHHGKRSPQNHKLSMNISTMKSTIIRNIQKFEFVLNQI</sequence>
<dbReference type="GO" id="GO:0008139">
    <property type="term" value="F:nuclear localization sequence binding"/>
    <property type="evidence" value="ECO:0000318"/>
    <property type="project" value="GO_Central"/>
</dbReference>
<dbReference type="SMR" id="A0A1S4CBE1"/>
<keyword evidence="3" id="KW-0813">Transport</keyword>
<name>A0A1S4CBE1_TOBAC</name>
<dbReference type="InterPro" id="IPR058584">
    <property type="entry name" value="IMB1_TNPO1-like_TPR"/>
</dbReference>
<evidence type="ECO:0000256" key="4">
    <source>
        <dbReference type="ARBA" id="ARBA00022490"/>
    </source>
</evidence>
<evidence type="ECO:0000256" key="1">
    <source>
        <dbReference type="ARBA" id="ARBA00004123"/>
    </source>
</evidence>
<keyword evidence="7" id="KW-0007">Acetylation</keyword>
<dbReference type="Pfam" id="PF18829">
    <property type="entry name" value="Importin_rep_6"/>
    <property type="match status" value="1"/>
</dbReference>
<dbReference type="Pfam" id="PF25574">
    <property type="entry name" value="TPR_IMB1"/>
    <property type="match status" value="1"/>
</dbReference>
<keyword evidence="8" id="KW-0539">Nucleus</keyword>
<dbReference type="InterPro" id="IPR040122">
    <property type="entry name" value="Importin_beta"/>
</dbReference>
<dbReference type="Pfam" id="PF25780">
    <property type="entry name" value="TPR_IPO5"/>
    <property type="match status" value="1"/>
</dbReference>
<evidence type="ECO:0000313" key="10">
    <source>
        <dbReference type="RefSeq" id="XP_016498279.2"/>
    </source>
</evidence>
<dbReference type="GO" id="GO:0061608">
    <property type="term" value="F:nuclear import signal receptor activity"/>
    <property type="evidence" value="ECO:0000318"/>
    <property type="project" value="GO_Central"/>
</dbReference>
<dbReference type="Pfam" id="PF18808">
    <property type="entry name" value="Importin_rep_4"/>
    <property type="match status" value="1"/>
</dbReference>
<dbReference type="Pfam" id="PF13513">
    <property type="entry name" value="HEAT_EZ"/>
    <property type="match status" value="1"/>
</dbReference>
<dbReference type="InterPro" id="IPR057672">
    <property type="entry name" value="TPR_IPO4/5"/>
</dbReference>
<dbReference type="PaxDb" id="4097-A0A1S4CBE1"/>
<reference evidence="9" key="1">
    <citation type="journal article" date="2014" name="Nat. Commun.">
        <title>The tobacco genome sequence and its comparison with those of tomato and potato.</title>
        <authorList>
            <person name="Sierro N."/>
            <person name="Battey J.N."/>
            <person name="Ouadi S."/>
            <person name="Bakaher N."/>
            <person name="Bovet L."/>
            <person name="Willig A."/>
            <person name="Goepfert S."/>
            <person name="Peitsch M.C."/>
            <person name="Ivanov N.V."/>
        </authorList>
    </citation>
    <scope>NUCLEOTIDE SEQUENCE [LARGE SCALE GENOMIC DNA]</scope>
</reference>
<gene>
    <name evidence="10" type="primary">LOC107817027</name>
</gene>
<dbReference type="SUPFAM" id="SSF48371">
    <property type="entry name" value="ARM repeat"/>
    <property type="match status" value="2"/>
</dbReference>
<dbReference type="OrthoDB" id="1222330at2759"/>
<dbReference type="Proteomes" id="UP000790787">
    <property type="component" value="Chromosome 9"/>
</dbReference>
<organism evidence="9 10">
    <name type="scientific">Nicotiana tabacum</name>
    <name type="common">Common tobacco</name>
    <dbReference type="NCBI Taxonomy" id="4097"/>
    <lineage>
        <taxon>Eukaryota</taxon>
        <taxon>Viridiplantae</taxon>
        <taxon>Streptophyta</taxon>
        <taxon>Embryophyta</taxon>
        <taxon>Tracheophyta</taxon>
        <taxon>Spermatophyta</taxon>
        <taxon>Magnoliopsida</taxon>
        <taxon>eudicotyledons</taxon>
        <taxon>Gunneridae</taxon>
        <taxon>Pentapetalae</taxon>
        <taxon>asterids</taxon>
        <taxon>lamiids</taxon>
        <taxon>Solanales</taxon>
        <taxon>Solanaceae</taxon>
        <taxon>Nicotianoideae</taxon>
        <taxon>Nicotianeae</taxon>
        <taxon>Nicotiana</taxon>
    </lineage>
</organism>
<dbReference type="GO" id="GO:0006606">
    <property type="term" value="P:protein import into nucleus"/>
    <property type="evidence" value="ECO:0000318"/>
    <property type="project" value="GO_Central"/>
</dbReference>
<dbReference type="Pfam" id="PF02985">
    <property type="entry name" value="HEAT"/>
    <property type="match status" value="1"/>
</dbReference>
<evidence type="ECO:0000256" key="8">
    <source>
        <dbReference type="ARBA" id="ARBA00023242"/>
    </source>
</evidence>
<dbReference type="GO" id="GO:0005634">
    <property type="term" value="C:nucleus"/>
    <property type="evidence" value="ECO:0000318"/>
    <property type="project" value="GO_Central"/>
</dbReference>
<dbReference type="InterPro" id="IPR011989">
    <property type="entry name" value="ARM-like"/>
</dbReference>
<dbReference type="KEGG" id="nta:107817027"/>
<protein>
    <submittedName>
        <fullName evidence="10">Uncharacterized protein LOC107817027 isoform X1</fullName>
    </submittedName>
</protein>
<evidence type="ECO:0000256" key="5">
    <source>
        <dbReference type="ARBA" id="ARBA00022737"/>
    </source>
</evidence>
<evidence type="ECO:0000313" key="9">
    <source>
        <dbReference type="Proteomes" id="UP000790787"/>
    </source>
</evidence>
<accession>A0A1S4CBE1</accession>
<keyword evidence="4" id="KW-0963">Cytoplasm</keyword>
<dbReference type="GO" id="GO:0005737">
    <property type="term" value="C:cytoplasm"/>
    <property type="evidence" value="ECO:0000318"/>
    <property type="project" value="GO_Central"/>
</dbReference>
<keyword evidence="9" id="KW-1185">Reference proteome</keyword>
<dbReference type="PANTHER" id="PTHR10527">
    <property type="entry name" value="IMPORTIN BETA"/>
    <property type="match status" value="1"/>
</dbReference>